<feature type="domain" description="Disease resistance R13L4/SHOC-2-like LRR" evidence="5">
    <location>
        <begin position="600"/>
        <end position="959"/>
    </location>
</feature>
<proteinExistence type="predicted"/>
<dbReference type="PRINTS" id="PR00364">
    <property type="entry name" value="DISEASERSIST"/>
</dbReference>
<name>A0A2T7CQ58_9POAL</name>
<evidence type="ECO:0000313" key="6">
    <source>
        <dbReference type="EMBL" id="PUZ45464.1"/>
    </source>
</evidence>
<dbReference type="InterPro" id="IPR058922">
    <property type="entry name" value="WHD_DRP"/>
</dbReference>
<feature type="domain" description="NB-ARC" evidence="3">
    <location>
        <begin position="207"/>
        <end position="376"/>
    </location>
</feature>
<accession>A0A2T7CQ58</accession>
<dbReference type="PANTHER" id="PTHR23155:SF957">
    <property type="entry name" value="OS11G0606800 PROTEIN"/>
    <property type="match status" value="1"/>
</dbReference>
<evidence type="ECO:0000313" key="7">
    <source>
        <dbReference type="Proteomes" id="UP000244336"/>
    </source>
</evidence>
<keyword evidence="2" id="KW-0611">Plant defense</keyword>
<keyword evidence="7" id="KW-1185">Reference proteome</keyword>
<dbReference type="PANTHER" id="PTHR23155">
    <property type="entry name" value="DISEASE RESISTANCE PROTEIN RP"/>
    <property type="match status" value="1"/>
</dbReference>
<dbReference type="Pfam" id="PF23559">
    <property type="entry name" value="WHD_DRP"/>
    <property type="match status" value="1"/>
</dbReference>
<dbReference type="GO" id="GO:0043531">
    <property type="term" value="F:ADP binding"/>
    <property type="evidence" value="ECO:0007669"/>
    <property type="project" value="InterPro"/>
</dbReference>
<dbReference type="InterPro" id="IPR044974">
    <property type="entry name" value="Disease_R_plants"/>
</dbReference>
<dbReference type="InterPro" id="IPR032675">
    <property type="entry name" value="LRR_dom_sf"/>
</dbReference>
<evidence type="ECO:0000259" key="5">
    <source>
        <dbReference type="Pfam" id="PF23598"/>
    </source>
</evidence>
<organism evidence="6 7">
    <name type="scientific">Panicum hallii var. hallii</name>
    <dbReference type="NCBI Taxonomy" id="1504633"/>
    <lineage>
        <taxon>Eukaryota</taxon>
        <taxon>Viridiplantae</taxon>
        <taxon>Streptophyta</taxon>
        <taxon>Embryophyta</taxon>
        <taxon>Tracheophyta</taxon>
        <taxon>Spermatophyta</taxon>
        <taxon>Magnoliopsida</taxon>
        <taxon>Liliopsida</taxon>
        <taxon>Poales</taxon>
        <taxon>Poaceae</taxon>
        <taxon>PACMAD clade</taxon>
        <taxon>Panicoideae</taxon>
        <taxon>Panicodae</taxon>
        <taxon>Paniceae</taxon>
        <taxon>Panicinae</taxon>
        <taxon>Panicum</taxon>
        <taxon>Panicum sect. Panicum</taxon>
    </lineage>
</organism>
<dbReference type="InterPro" id="IPR002182">
    <property type="entry name" value="NB-ARC"/>
</dbReference>
<sequence>MKPAASDSDDDIGAPMPTAASLLEERVELQLNAALELLKEKGEVEEAAEALFQEAFESMHSLPPRLSELFAAGGPGRRSTTDGDRRWLAFIEKELDEFGLPLTRYRRLEHGGHPHMVKWLRDLKEQAGGIGELLDQCERTERAAHNCCANRPRFWKEEIRYMAEQLYHTLNDPCRYAVHSWTFESHGGEELHEDRAATPRLVGIDGRMKKLLSWLLYAGTRLRILSIFGSGGIGKAALAMELQRRQSQHHQTHVYHISAAVSLSKIRSFLCYIYQQITGRTIREMETADTKLLILRIRENLQPKRYFILIDDLRDASVWGIIKHVFPDNNWSSRIVITTRLGSVARSCCSDLDGIVYKLKPLNESDSTQLLMTTAFGPVKDVCLPEGSRDLILRSCNGIPLLITAFADNIKEQLQTAAPNSYGQSPGFSGRTAELHSVEEGPQLPDQVRCALTRICRDLPVELMTLLQYMRMFPRGYMFEKDYLVMKWMAKGLTHSEGEAECHFSELVDRNIFALVLPTGEHNLDEAEPCRWQVNNLMLQFISSTTRRPAFVFTGDMLTSLEPPTIRPSSELCMPRLVALHSPEPDIQGLMHTIDWGENVRSLAVSGIVDQVPLNKFNYLVMLDLEDWKNLKDEDLLQICNSKMYLLRYLSVRKTQISKLPPQIKELCGLRTLDVSHTQISELPSQAFELDHLIKLDLRSTKIGKLSEKVVGLQKLQYLLVGGDTTLSLIKYPLSFTAALGDLACLRVLTITCSFQQCADEAYQDVWLSSVKKWRQLESLTIHCGLGSSMEFLQGLTSDPPEKLQKLKVTNGRFVSVPQWIKRLEHLSFLQITICKLAAVELTILKDLPKLKSLVLGLEFIPREKIVFESEGFNELLEFSVECPVPWLTFRQGAMPKLEFLQLKLCSGPAARRDSVPSGIRNLRSITDVDLCYNQKWCHNSSSVKMTVEAVKEEVAKHRKPIALVINGTVHDVIMLQEYDYLLRRLASDFIPEI</sequence>
<dbReference type="Gene3D" id="3.80.10.10">
    <property type="entry name" value="Ribonuclease Inhibitor"/>
    <property type="match status" value="1"/>
</dbReference>
<keyword evidence="1" id="KW-0677">Repeat</keyword>
<protein>
    <submittedName>
        <fullName evidence="6">Uncharacterized protein</fullName>
    </submittedName>
</protein>
<reference evidence="6 7" key="1">
    <citation type="submission" date="2018-04" db="EMBL/GenBank/DDBJ databases">
        <title>WGS assembly of Panicum hallii var. hallii HAL2.</title>
        <authorList>
            <person name="Lovell J."/>
            <person name="Jenkins J."/>
            <person name="Lowry D."/>
            <person name="Mamidi S."/>
            <person name="Sreedasyam A."/>
            <person name="Weng X."/>
            <person name="Barry K."/>
            <person name="Bonette J."/>
            <person name="Campitelli B."/>
            <person name="Daum C."/>
            <person name="Gordon S."/>
            <person name="Gould B."/>
            <person name="Lipzen A."/>
            <person name="MacQueen A."/>
            <person name="Palacio-Mejia J."/>
            <person name="Plott C."/>
            <person name="Shakirov E."/>
            <person name="Shu S."/>
            <person name="Yoshinaga Y."/>
            <person name="Zane M."/>
            <person name="Rokhsar D."/>
            <person name="Grimwood J."/>
            <person name="Schmutz J."/>
            <person name="Juenger T."/>
        </authorList>
    </citation>
    <scope>NUCLEOTIDE SEQUENCE [LARGE SCALE GENOMIC DNA]</scope>
    <source>
        <strain evidence="7">cv. HAL2</strain>
    </source>
</reference>
<dbReference type="Proteomes" id="UP000244336">
    <property type="component" value="Chromosome 8"/>
</dbReference>
<dbReference type="GO" id="GO:0098542">
    <property type="term" value="P:defense response to other organism"/>
    <property type="evidence" value="ECO:0007669"/>
    <property type="project" value="TreeGrafter"/>
</dbReference>
<dbReference type="AlphaFoldDB" id="A0A2T7CQ58"/>
<dbReference type="OrthoDB" id="689447at2759"/>
<evidence type="ECO:0000259" key="3">
    <source>
        <dbReference type="Pfam" id="PF00931"/>
    </source>
</evidence>
<dbReference type="Gramene" id="PUZ45464">
    <property type="protein sequence ID" value="PUZ45464"/>
    <property type="gene ID" value="GQ55_8G225500"/>
</dbReference>
<dbReference type="InterPro" id="IPR027417">
    <property type="entry name" value="P-loop_NTPase"/>
</dbReference>
<dbReference type="SUPFAM" id="SSF52540">
    <property type="entry name" value="P-loop containing nucleoside triphosphate hydrolases"/>
    <property type="match status" value="1"/>
</dbReference>
<dbReference type="EMBL" id="CM009756">
    <property type="protein sequence ID" value="PUZ45464.1"/>
    <property type="molecule type" value="Genomic_DNA"/>
</dbReference>
<dbReference type="Pfam" id="PF23598">
    <property type="entry name" value="LRR_14"/>
    <property type="match status" value="1"/>
</dbReference>
<evidence type="ECO:0000256" key="2">
    <source>
        <dbReference type="ARBA" id="ARBA00022821"/>
    </source>
</evidence>
<dbReference type="InterPro" id="IPR055414">
    <property type="entry name" value="LRR_R13L4/SHOC2-like"/>
</dbReference>
<dbReference type="Gene3D" id="3.40.50.300">
    <property type="entry name" value="P-loop containing nucleotide triphosphate hydrolases"/>
    <property type="match status" value="1"/>
</dbReference>
<dbReference type="SUPFAM" id="SSF52058">
    <property type="entry name" value="L domain-like"/>
    <property type="match status" value="1"/>
</dbReference>
<evidence type="ECO:0000256" key="1">
    <source>
        <dbReference type="ARBA" id="ARBA00022737"/>
    </source>
</evidence>
<feature type="domain" description="Disease resistance protein winged helix" evidence="4">
    <location>
        <begin position="472"/>
        <end position="538"/>
    </location>
</feature>
<evidence type="ECO:0000259" key="4">
    <source>
        <dbReference type="Pfam" id="PF23559"/>
    </source>
</evidence>
<dbReference type="Pfam" id="PF00931">
    <property type="entry name" value="NB-ARC"/>
    <property type="match status" value="1"/>
</dbReference>
<gene>
    <name evidence="6" type="ORF">GQ55_8G225500</name>
</gene>